<dbReference type="HOGENOM" id="CLU_3033854_0_0_1"/>
<reference evidence="2" key="1">
    <citation type="submission" date="2011-04" db="EMBL/GenBank/DDBJ databases">
        <title>Evolution of plant cell wall degrading machinery underlies the functional diversity of forest fungi.</title>
        <authorList>
            <consortium name="US DOE Joint Genome Institute (JGI-PGF)"/>
            <person name="Eastwood D.C."/>
            <person name="Floudas D."/>
            <person name="Binder M."/>
            <person name="Majcherczyk A."/>
            <person name="Schneider P."/>
            <person name="Aerts A."/>
            <person name="Asiegbu F.O."/>
            <person name="Baker S.E."/>
            <person name="Barry K."/>
            <person name="Bendiksby M."/>
            <person name="Blumentritt M."/>
            <person name="Coutinho P.M."/>
            <person name="Cullen D."/>
            <person name="Cullen D."/>
            <person name="Gathman A."/>
            <person name="Goodell B."/>
            <person name="Henrissat B."/>
            <person name="Ihrmark K."/>
            <person name="Kauserud H."/>
            <person name="Kohler A."/>
            <person name="LaButti K."/>
            <person name="Lapidus A."/>
            <person name="Lavin J.L."/>
            <person name="Lee Y.-H."/>
            <person name="Lindquist E."/>
            <person name="Lilly W."/>
            <person name="Lucas S."/>
            <person name="Morin E."/>
            <person name="Murat C."/>
            <person name="Oguiza J.A."/>
            <person name="Park J."/>
            <person name="Pisabarro A.G."/>
            <person name="Riley R."/>
            <person name="Rosling A."/>
            <person name="Salamov A."/>
            <person name="Schmidt O."/>
            <person name="Schmutz J."/>
            <person name="Skrede I."/>
            <person name="Stenlid J."/>
            <person name="Wiebenga A."/>
            <person name="Xie X."/>
            <person name="Kues U."/>
            <person name="Hibbett D.S."/>
            <person name="Hoffmeister D."/>
            <person name="Hogberg N."/>
            <person name="Martin F."/>
            <person name="Grigoriev I.V."/>
            <person name="Watkinson S.C."/>
        </authorList>
    </citation>
    <scope>NUCLEOTIDE SEQUENCE</scope>
    <source>
        <strain evidence="2">S7.9</strain>
    </source>
</reference>
<evidence type="ECO:0000256" key="1">
    <source>
        <dbReference type="SAM" id="MobiDB-lite"/>
    </source>
</evidence>
<protein>
    <submittedName>
        <fullName evidence="2">Uncharacterized protein</fullName>
    </submittedName>
</protein>
<accession>F8P900</accession>
<sequence length="55" mass="6053">MSACMSRLASTGPTSYLINNTPLIPLANNSPCHKARSRERGKNQGRDHDSPSHLY</sequence>
<dbReference type="RefSeq" id="XP_007322874.1">
    <property type="nucleotide sequence ID" value="XM_007322812.1"/>
</dbReference>
<feature type="compositionally biased region" description="Basic and acidic residues" evidence="1">
    <location>
        <begin position="38"/>
        <end position="55"/>
    </location>
</feature>
<gene>
    <name evidence="2" type="ORF">SERLADRAFT_400186</name>
</gene>
<evidence type="ECO:0000313" key="2">
    <source>
        <dbReference type="EMBL" id="EGO20129.1"/>
    </source>
</evidence>
<feature type="compositionally biased region" description="Polar residues" evidence="1">
    <location>
        <begin position="8"/>
        <end position="31"/>
    </location>
</feature>
<dbReference type="Proteomes" id="UP000008064">
    <property type="component" value="Unassembled WGS sequence"/>
</dbReference>
<dbReference type="KEGG" id="sla:SERLADRAFT_400186"/>
<feature type="region of interest" description="Disordered" evidence="1">
    <location>
        <begin position="1"/>
        <end position="55"/>
    </location>
</feature>
<dbReference type="EMBL" id="GL945441">
    <property type="protein sequence ID" value="EGO20129.1"/>
    <property type="molecule type" value="Genomic_DNA"/>
</dbReference>
<dbReference type="GeneID" id="18812015"/>
<dbReference type="AlphaFoldDB" id="F8P900"/>
<proteinExistence type="predicted"/>
<name>F8P900_SERL9</name>
<organism>
    <name type="scientific">Serpula lacrymans var. lacrymans (strain S7.9)</name>
    <name type="common">Dry rot fungus</name>
    <dbReference type="NCBI Taxonomy" id="578457"/>
    <lineage>
        <taxon>Eukaryota</taxon>
        <taxon>Fungi</taxon>
        <taxon>Dikarya</taxon>
        <taxon>Basidiomycota</taxon>
        <taxon>Agaricomycotina</taxon>
        <taxon>Agaricomycetes</taxon>
        <taxon>Agaricomycetidae</taxon>
        <taxon>Boletales</taxon>
        <taxon>Coniophorineae</taxon>
        <taxon>Serpulaceae</taxon>
        <taxon>Serpula</taxon>
    </lineage>
</organism>